<evidence type="ECO:0008006" key="4">
    <source>
        <dbReference type="Google" id="ProtNLM"/>
    </source>
</evidence>
<dbReference type="OrthoDB" id="8041027at2"/>
<proteinExistence type="predicted"/>
<dbReference type="Proteomes" id="UP000198615">
    <property type="component" value="Unassembled WGS sequence"/>
</dbReference>
<dbReference type="EMBL" id="FNBW01000019">
    <property type="protein sequence ID" value="SDG51038.1"/>
    <property type="molecule type" value="Genomic_DNA"/>
</dbReference>
<keyword evidence="3" id="KW-1185">Reference proteome</keyword>
<evidence type="ECO:0000313" key="3">
    <source>
        <dbReference type="Proteomes" id="UP000198615"/>
    </source>
</evidence>
<protein>
    <recommendedName>
        <fullName evidence="4">CVNH domain-containing protein</fullName>
    </recommendedName>
</protein>
<dbReference type="RefSeq" id="WP_139189439.1">
    <property type="nucleotide sequence ID" value="NZ_FNBW01000019.1"/>
</dbReference>
<reference evidence="2 3" key="1">
    <citation type="submission" date="2016-10" db="EMBL/GenBank/DDBJ databases">
        <authorList>
            <person name="Varghese N."/>
            <person name="Submissions S."/>
        </authorList>
    </citation>
    <scope>NUCLEOTIDE SEQUENCE [LARGE SCALE GENOMIC DNA]</scope>
    <source>
        <strain evidence="2 3">DSM 18839</strain>
    </source>
</reference>
<name>A0A8G2BMS1_9PROT</name>
<feature type="signal peptide" evidence="1">
    <location>
        <begin position="1"/>
        <end position="26"/>
    </location>
</feature>
<gene>
    <name evidence="2" type="ORF">SAMN05660686_04673</name>
</gene>
<feature type="chain" id="PRO_5034816597" description="CVNH domain-containing protein" evidence="1">
    <location>
        <begin position="27"/>
        <end position="133"/>
    </location>
</feature>
<sequence>MILRRNILNTALLLFLGLIASRGAYATCADPEGNEGEITYNTTYKTMQFCDGSKWWSMKGSITGDSLASKDYVDTAVAAGGVNGRYQLMCTNYGVYYNNITCLRMDTQTGSVICKDRSQPGGGVQWGNCSIPW</sequence>
<organism evidence="2 3">
    <name type="scientific">Thalassobaculum litoreum DSM 18839</name>
    <dbReference type="NCBI Taxonomy" id="1123362"/>
    <lineage>
        <taxon>Bacteria</taxon>
        <taxon>Pseudomonadati</taxon>
        <taxon>Pseudomonadota</taxon>
        <taxon>Alphaproteobacteria</taxon>
        <taxon>Rhodospirillales</taxon>
        <taxon>Thalassobaculaceae</taxon>
        <taxon>Thalassobaculum</taxon>
    </lineage>
</organism>
<accession>A0A8G2BMS1</accession>
<comment type="caution">
    <text evidence="2">The sequence shown here is derived from an EMBL/GenBank/DDBJ whole genome shotgun (WGS) entry which is preliminary data.</text>
</comment>
<dbReference type="AlphaFoldDB" id="A0A8G2BMS1"/>
<evidence type="ECO:0000313" key="2">
    <source>
        <dbReference type="EMBL" id="SDG51038.1"/>
    </source>
</evidence>
<keyword evidence="1" id="KW-0732">Signal</keyword>
<evidence type="ECO:0000256" key="1">
    <source>
        <dbReference type="SAM" id="SignalP"/>
    </source>
</evidence>